<name>A0A1G7XUR3_9PSEU</name>
<dbReference type="STRING" id="200378.SAMN05216553_112219"/>
<gene>
    <name evidence="2" type="ORF">SAMN05216553_112219</name>
</gene>
<dbReference type="Pfam" id="PF12079">
    <property type="entry name" value="DUF3558"/>
    <property type="match status" value="1"/>
</dbReference>
<reference evidence="3" key="1">
    <citation type="submission" date="2016-10" db="EMBL/GenBank/DDBJ databases">
        <authorList>
            <person name="Varghese N."/>
            <person name="Submissions S."/>
        </authorList>
    </citation>
    <scope>NUCLEOTIDE SEQUENCE [LARGE SCALE GENOMIC DNA]</scope>
    <source>
        <strain evidence="3">CGMCC 4.3506</strain>
    </source>
</reference>
<keyword evidence="3" id="KW-1185">Reference proteome</keyword>
<protein>
    <recommendedName>
        <fullName evidence="4">DUF3558 domain-containing protein</fullName>
    </recommendedName>
</protein>
<dbReference type="EMBL" id="FNCC01000012">
    <property type="protein sequence ID" value="SDG87500.1"/>
    <property type="molecule type" value="Genomic_DNA"/>
</dbReference>
<organism evidence="2 3">
    <name type="scientific">Lentzea fradiae</name>
    <dbReference type="NCBI Taxonomy" id="200378"/>
    <lineage>
        <taxon>Bacteria</taxon>
        <taxon>Bacillati</taxon>
        <taxon>Actinomycetota</taxon>
        <taxon>Actinomycetes</taxon>
        <taxon>Pseudonocardiales</taxon>
        <taxon>Pseudonocardiaceae</taxon>
        <taxon>Lentzea</taxon>
    </lineage>
</organism>
<dbReference type="Proteomes" id="UP000199623">
    <property type="component" value="Unassembled WGS sequence"/>
</dbReference>
<evidence type="ECO:0000313" key="3">
    <source>
        <dbReference type="Proteomes" id="UP000199623"/>
    </source>
</evidence>
<feature type="region of interest" description="Disordered" evidence="1">
    <location>
        <begin position="15"/>
        <end position="44"/>
    </location>
</feature>
<proteinExistence type="predicted"/>
<feature type="compositionally biased region" description="Polar residues" evidence="1">
    <location>
        <begin position="15"/>
        <end position="31"/>
    </location>
</feature>
<dbReference type="AlphaFoldDB" id="A0A1G7XUR3"/>
<evidence type="ECO:0000256" key="1">
    <source>
        <dbReference type="SAM" id="MobiDB-lite"/>
    </source>
</evidence>
<dbReference type="RefSeq" id="WP_176946961.1">
    <property type="nucleotide sequence ID" value="NZ_FNCC01000012.1"/>
</dbReference>
<evidence type="ECO:0008006" key="4">
    <source>
        <dbReference type="Google" id="ProtNLM"/>
    </source>
</evidence>
<dbReference type="InterPro" id="IPR024520">
    <property type="entry name" value="DUF3558"/>
</dbReference>
<evidence type="ECO:0000313" key="2">
    <source>
        <dbReference type="EMBL" id="SDG87500.1"/>
    </source>
</evidence>
<sequence>MFATVALLAVVSACAPTSGSPKPQSSPDPQGTTTTTESATARPREITLTGKDPCQLLTAEQLPALKIDREGRPRHSDLYKTTGCAWTVNGAGNSIVPVTSEGIGAWRDGTRQGEVTEIDPVLGFPAIKVTIPSDENACDVHVDTADGQYLAVAFSVLPTYEDRFPKPCDGARALAEAAMRNLLR</sequence>
<accession>A0A1G7XUR3</accession>